<dbReference type="InterPro" id="IPR002510">
    <property type="entry name" value="Metalloprtase-TldD/E_N"/>
</dbReference>
<organism evidence="8 9">
    <name type="scientific">Hymenobacter gelipurpurascens</name>
    <dbReference type="NCBI Taxonomy" id="89968"/>
    <lineage>
        <taxon>Bacteria</taxon>
        <taxon>Pseudomonadati</taxon>
        <taxon>Bacteroidota</taxon>
        <taxon>Cytophagia</taxon>
        <taxon>Cytophagales</taxon>
        <taxon>Hymenobacteraceae</taxon>
        <taxon>Hymenobacter</taxon>
    </lineage>
</organism>
<name>A0A212UG94_9BACT</name>
<evidence type="ECO:0000256" key="2">
    <source>
        <dbReference type="ARBA" id="ARBA00022670"/>
    </source>
</evidence>
<dbReference type="RefSeq" id="WP_088845263.1">
    <property type="nucleotide sequence ID" value="NZ_FYEW01000003.1"/>
</dbReference>
<dbReference type="Pfam" id="PF19289">
    <property type="entry name" value="PmbA_TldD_3rd"/>
    <property type="match status" value="1"/>
</dbReference>
<dbReference type="Pfam" id="PF01523">
    <property type="entry name" value="PmbA_TldD_1st"/>
    <property type="match status" value="1"/>
</dbReference>
<dbReference type="InterPro" id="IPR051463">
    <property type="entry name" value="Peptidase_U62_metallo"/>
</dbReference>
<dbReference type="AlphaFoldDB" id="A0A212UG94"/>
<dbReference type="PANTHER" id="PTHR30624:SF10">
    <property type="entry name" value="CONSERVED PROTEIN"/>
    <property type="match status" value="1"/>
</dbReference>
<dbReference type="PANTHER" id="PTHR30624">
    <property type="entry name" value="UNCHARACTERIZED PROTEIN TLDD AND PMBA"/>
    <property type="match status" value="1"/>
</dbReference>
<dbReference type="InterPro" id="IPR036059">
    <property type="entry name" value="TldD/PmbA_sf"/>
</dbReference>
<evidence type="ECO:0000259" key="7">
    <source>
        <dbReference type="Pfam" id="PF19290"/>
    </source>
</evidence>
<dbReference type="GO" id="GO:0005829">
    <property type="term" value="C:cytosol"/>
    <property type="evidence" value="ECO:0007669"/>
    <property type="project" value="TreeGrafter"/>
</dbReference>
<feature type="domain" description="Metalloprotease TldD/E central" evidence="7">
    <location>
        <begin position="162"/>
        <end position="251"/>
    </location>
</feature>
<evidence type="ECO:0000313" key="8">
    <source>
        <dbReference type="EMBL" id="SNC77277.1"/>
    </source>
</evidence>
<dbReference type="InterPro" id="IPR045570">
    <property type="entry name" value="Metalloprtase-TldD/E_cen_dom"/>
</dbReference>
<dbReference type="GO" id="GO:0008237">
    <property type="term" value="F:metallopeptidase activity"/>
    <property type="evidence" value="ECO:0007669"/>
    <property type="project" value="UniProtKB-KW"/>
</dbReference>
<evidence type="ECO:0000256" key="4">
    <source>
        <dbReference type="ARBA" id="ARBA00023049"/>
    </source>
</evidence>
<comment type="similarity">
    <text evidence="1">Belongs to the peptidase U62 family.</text>
</comment>
<proteinExistence type="inferred from homology"/>
<dbReference type="Pfam" id="PF19290">
    <property type="entry name" value="PmbA_TldD_2nd"/>
    <property type="match status" value="1"/>
</dbReference>
<evidence type="ECO:0000259" key="5">
    <source>
        <dbReference type="Pfam" id="PF01523"/>
    </source>
</evidence>
<dbReference type="Gene3D" id="3.30.2290.10">
    <property type="entry name" value="PmbA/TldD superfamily"/>
    <property type="match status" value="1"/>
</dbReference>
<evidence type="ECO:0000259" key="6">
    <source>
        <dbReference type="Pfam" id="PF19289"/>
    </source>
</evidence>
<feature type="domain" description="Metalloprotease TldD/E N-terminal" evidence="5">
    <location>
        <begin position="65"/>
        <end position="128"/>
    </location>
</feature>
<sequence>MKRRDFVGLTGLATGALWLPSIPGFSGTLVDPAQLLEQGVDVAVKKRLADAALNAAKAAGATYTDVRIGRYLNQGIFTREKQVQNIASTESYGAGIRVIANGTWGFASTNIVTEAGLAKAAQLAVEIAKANSKVQKEKVQLAPQKGYGEVSWKAPIKQNAFEVPIKDKVDLLLAANAKALENGASFVNSVLFQVNEQKYFASTDGSYIDQDIHRIYPTFGVTVVDRASGKFRSRQSLSSPMGLGYEYLTPKAEDKVAGPAGSGVIGYKNSYDMLEDAALAARQAKEKLTAKSVTAGKYDLILDPHHLGLTIHESVGHPLELDRVLGYEANYAGTSFATLEWKAKGQPYGSKYVNIVADKLQPGSLGAVGYDDEGVKTKEWNLIEQGKLVNYEKIRDQAHIVGQTESDGCCYAQSWSDVQFQRMPNVSLKPSATKMSVDDLVKGVDKGIYIAGNGSFSIDQQRYNSQFGGQVFYAIEKGKITGMLEDVAYQTNTLEFWNSCAGSCDQSDYRFAGFFNDGKGQPSQSSAVSHGSATTRFNAVNVINTARKIS</sequence>
<reference evidence="9" key="1">
    <citation type="submission" date="2017-06" db="EMBL/GenBank/DDBJ databases">
        <authorList>
            <person name="Varghese N."/>
            <person name="Submissions S."/>
        </authorList>
    </citation>
    <scope>NUCLEOTIDE SEQUENCE [LARGE SCALE GENOMIC DNA]</scope>
    <source>
        <strain evidence="9">DSM 11116</strain>
    </source>
</reference>
<evidence type="ECO:0000256" key="3">
    <source>
        <dbReference type="ARBA" id="ARBA00022801"/>
    </source>
</evidence>
<dbReference type="SUPFAM" id="SSF111283">
    <property type="entry name" value="Putative modulator of DNA gyrase, PmbA/TldD"/>
    <property type="match status" value="1"/>
</dbReference>
<dbReference type="InterPro" id="IPR035068">
    <property type="entry name" value="TldD/PmbA_N"/>
</dbReference>
<dbReference type="Proteomes" id="UP000198131">
    <property type="component" value="Unassembled WGS sequence"/>
</dbReference>
<dbReference type="FunFam" id="3.30.2290.10:FF:000003">
    <property type="entry name" value="Zinc-dependent protease, TldD/PmbA family"/>
    <property type="match status" value="1"/>
</dbReference>
<dbReference type="EMBL" id="FYEW01000003">
    <property type="protein sequence ID" value="SNC77277.1"/>
    <property type="molecule type" value="Genomic_DNA"/>
</dbReference>
<keyword evidence="9" id="KW-1185">Reference proteome</keyword>
<accession>A0A212UG94</accession>
<protein>
    <submittedName>
        <fullName evidence="8">TldD protein</fullName>
    </submittedName>
</protein>
<gene>
    <name evidence="8" type="ORF">SAMN06265337_3860</name>
</gene>
<evidence type="ECO:0000313" key="9">
    <source>
        <dbReference type="Proteomes" id="UP000198131"/>
    </source>
</evidence>
<evidence type="ECO:0000256" key="1">
    <source>
        <dbReference type="ARBA" id="ARBA00005836"/>
    </source>
</evidence>
<dbReference type="InterPro" id="IPR045569">
    <property type="entry name" value="Metalloprtase-TldD/E_C"/>
</dbReference>
<keyword evidence="3" id="KW-0378">Hydrolase</keyword>
<keyword evidence="2" id="KW-0645">Protease</keyword>
<dbReference type="OrthoDB" id="9803213at2"/>
<dbReference type="GO" id="GO:0006508">
    <property type="term" value="P:proteolysis"/>
    <property type="evidence" value="ECO:0007669"/>
    <property type="project" value="UniProtKB-KW"/>
</dbReference>
<feature type="domain" description="Metalloprotease TldD/E C-terminal" evidence="6">
    <location>
        <begin position="296"/>
        <end position="539"/>
    </location>
</feature>
<keyword evidence="4" id="KW-0482">Metalloprotease</keyword>